<dbReference type="InterPro" id="IPR043017">
    <property type="entry name" value="WIYLD_dom_sf"/>
</dbReference>
<name>A0ABS8WKH3_DATST</name>
<dbReference type="Gene3D" id="1.10.8.850">
    <property type="entry name" value="Histone-lysine N methyltransferase , C-terminal domain-like"/>
    <property type="match status" value="1"/>
</dbReference>
<feature type="compositionally biased region" description="Polar residues" evidence="1">
    <location>
        <begin position="214"/>
        <end position="226"/>
    </location>
</feature>
<dbReference type="PANTHER" id="PTHR34271:SF1">
    <property type="entry name" value="NUCLEOLAR HISTONE METHYLTRANSFERASE-RELATED PROTEIN"/>
    <property type="match status" value="1"/>
</dbReference>
<accession>A0ABS8WKH3</accession>
<evidence type="ECO:0000259" key="2">
    <source>
        <dbReference type="Pfam" id="PF10440"/>
    </source>
</evidence>
<dbReference type="PANTHER" id="PTHR34271">
    <property type="entry name" value="NUCLEOLAR HISTONE METHYLTRANSFERASE-RELATED PROTEIN"/>
    <property type="match status" value="1"/>
</dbReference>
<reference evidence="3 4" key="1">
    <citation type="journal article" date="2021" name="BMC Genomics">
        <title>Datura genome reveals duplications of psychoactive alkaloid biosynthetic genes and high mutation rate following tissue culture.</title>
        <authorList>
            <person name="Rajewski A."/>
            <person name="Carter-House D."/>
            <person name="Stajich J."/>
            <person name="Litt A."/>
        </authorList>
    </citation>
    <scope>NUCLEOTIDE SEQUENCE [LARGE SCALE GENOMIC DNA]</scope>
    <source>
        <strain evidence="3">AR-01</strain>
    </source>
</reference>
<protein>
    <recommendedName>
        <fullName evidence="2">WIYLD domain-containing protein</fullName>
    </recommendedName>
</protein>
<keyword evidence="4" id="KW-1185">Reference proteome</keyword>
<dbReference type="EMBL" id="JACEIK010007647">
    <property type="protein sequence ID" value="MCE3050504.1"/>
    <property type="molecule type" value="Genomic_DNA"/>
</dbReference>
<dbReference type="Pfam" id="PF10440">
    <property type="entry name" value="WIYLD"/>
    <property type="match status" value="1"/>
</dbReference>
<organism evidence="3 4">
    <name type="scientific">Datura stramonium</name>
    <name type="common">Jimsonweed</name>
    <name type="synonym">Common thornapple</name>
    <dbReference type="NCBI Taxonomy" id="4076"/>
    <lineage>
        <taxon>Eukaryota</taxon>
        <taxon>Viridiplantae</taxon>
        <taxon>Streptophyta</taxon>
        <taxon>Embryophyta</taxon>
        <taxon>Tracheophyta</taxon>
        <taxon>Spermatophyta</taxon>
        <taxon>Magnoliopsida</taxon>
        <taxon>eudicotyledons</taxon>
        <taxon>Gunneridae</taxon>
        <taxon>Pentapetalae</taxon>
        <taxon>asterids</taxon>
        <taxon>lamiids</taxon>
        <taxon>Solanales</taxon>
        <taxon>Solanaceae</taxon>
        <taxon>Solanoideae</taxon>
        <taxon>Datureae</taxon>
        <taxon>Datura</taxon>
    </lineage>
</organism>
<sequence length="434" mass="46789">MAPRGRPRKRLSRMDAATDAMTAFGFDGRLVQKTVKQLLKEYGGDDGWVFIEEYGYKELIEAILRDQDEDTTKQKGVSSQDERAEDPALQSILDPSGTLVDSTCNKAGNTVGETSCSELVAPTYIELCRNKQDICSTEVSCPPPVEGDGNSWKDFAEDQISTQKETGNAICGDGGNSRNQVQPGSNSHVFAPPPTSSPCPVNYLKMCSASQVQSGSNSHVSTSPPTASLCPVNHLPPLVDHHPTTLSSSKGISSRDERAEDPVLESTTGPSGTLVDSTCKEAGYTLGEITCSKLVDVVGEPTHEELCSNKQDIDSTEVLCLPATEGDGHRCKDIREDQTSIQKGTANVFCSDGGNYGSQVLHAGSIPPTSSPCPVNSVPPPAHHLPTTLPCSKRVCLQPPRRRFPCYGWIESESEEDADDFIQLPPMKRVEFSK</sequence>
<comment type="caution">
    <text evidence="3">The sequence shown here is derived from an EMBL/GenBank/DDBJ whole genome shotgun (WGS) entry which is preliminary data.</text>
</comment>
<proteinExistence type="predicted"/>
<feature type="compositionally biased region" description="Polar residues" evidence="1">
    <location>
        <begin position="176"/>
        <end position="188"/>
    </location>
</feature>
<feature type="region of interest" description="Disordered" evidence="1">
    <location>
        <begin position="214"/>
        <end position="274"/>
    </location>
</feature>
<feature type="region of interest" description="Disordered" evidence="1">
    <location>
        <begin position="165"/>
        <end position="193"/>
    </location>
</feature>
<feature type="domain" description="WIYLD" evidence="2">
    <location>
        <begin position="8"/>
        <end position="69"/>
    </location>
</feature>
<dbReference type="Proteomes" id="UP000823775">
    <property type="component" value="Unassembled WGS sequence"/>
</dbReference>
<feature type="compositionally biased region" description="Polar residues" evidence="1">
    <location>
        <begin position="265"/>
        <end position="274"/>
    </location>
</feature>
<gene>
    <name evidence="3" type="ORF">HAX54_047390</name>
</gene>
<evidence type="ECO:0000256" key="1">
    <source>
        <dbReference type="SAM" id="MobiDB-lite"/>
    </source>
</evidence>
<evidence type="ECO:0000313" key="4">
    <source>
        <dbReference type="Proteomes" id="UP000823775"/>
    </source>
</evidence>
<dbReference type="InterPro" id="IPR018848">
    <property type="entry name" value="WIYLD_domain"/>
</dbReference>
<evidence type="ECO:0000313" key="3">
    <source>
        <dbReference type="EMBL" id="MCE3050504.1"/>
    </source>
</evidence>